<dbReference type="GO" id="GO:0009099">
    <property type="term" value="P:L-valine biosynthetic process"/>
    <property type="evidence" value="ECO:0007669"/>
    <property type="project" value="TreeGrafter"/>
</dbReference>
<proteinExistence type="inferred from homology"/>
<evidence type="ECO:0000259" key="6">
    <source>
        <dbReference type="Pfam" id="PF02776"/>
    </source>
</evidence>
<sequence>MRAADLLIRCLEHEGVQWLFGVPGEETLEITDAVLNSSLRFITTRHEQGAAFMADVYGRLTGRAGVCLSTLGPGATNLITGVADANLDHAPLVAISGQVSTERKHSQSHQYIDLPALFKPITKWNGVIATPAMIPETVRKAFKLAETEKPGAVHLEIPEDVAAERVDESAVVPPLRVQSPRVPEPSAVQVARAVAVLRGAKRPLILAGNGVVRRRAEEAVRRFARRLQIPVVHTFMGKGVMPDTDPLSLYTIGFPGRDYAARMVEQADVVIAVGYDFVEYAPCLWNPNRDKRLVHVDVSPADVDAHYIVEVGVLGDLAQALDRLAEGVAPFEARWAEGARAAVGAQLEEEGAGPAGWPLRPQRIITELRDVLPADALVICDVGAHKLWMARMFPCYAPNTCLISNGFAAMGIALPGAVAAQLLYPSRRIVAVTGDGGFMMNSQELETAVRLQLPLVILIWRDGGYGVIRWKQTLRFNRASSVEFGNPDFVAYARAYGAQGYRVEGPTELTPILREALRSGGPAVIDCPVDYGENVRVTDRLKRIP</sequence>
<dbReference type="GO" id="GO:0003984">
    <property type="term" value="F:acetolactate synthase activity"/>
    <property type="evidence" value="ECO:0007669"/>
    <property type="project" value="TreeGrafter"/>
</dbReference>
<keyword evidence="2 3" id="KW-0786">Thiamine pyrophosphate</keyword>
<dbReference type="GO" id="GO:0050660">
    <property type="term" value="F:flavin adenine dinucleotide binding"/>
    <property type="evidence" value="ECO:0007669"/>
    <property type="project" value="TreeGrafter"/>
</dbReference>
<dbReference type="GO" id="GO:0030976">
    <property type="term" value="F:thiamine pyrophosphate binding"/>
    <property type="evidence" value="ECO:0007669"/>
    <property type="project" value="InterPro"/>
</dbReference>
<dbReference type="InterPro" id="IPR045229">
    <property type="entry name" value="TPP_enz"/>
</dbReference>
<dbReference type="GO" id="GO:0005948">
    <property type="term" value="C:acetolactate synthase complex"/>
    <property type="evidence" value="ECO:0007669"/>
    <property type="project" value="TreeGrafter"/>
</dbReference>
<comment type="similarity">
    <text evidence="1 3">Belongs to the TPP enzyme family.</text>
</comment>
<dbReference type="NCBIfam" id="NF006187">
    <property type="entry name" value="PRK08322.1"/>
    <property type="match status" value="1"/>
</dbReference>
<dbReference type="Gene3D" id="3.40.50.970">
    <property type="match status" value="2"/>
</dbReference>
<evidence type="ECO:0000256" key="3">
    <source>
        <dbReference type="RuleBase" id="RU362132"/>
    </source>
</evidence>
<dbReference type="InterPro" id="IPR029035">
    <property type="entry name" value="DHS-like_NAD/FAD-binding_dom"/>
</dbReference>
<dbReference type="PANTHER" id="PTHR18968:SF129">
    <property type="entry name" value="ACETOLACTATE SYNTHASE"/>
    <property type="match status" value="1"/>
</dbReference>
<accession>A0A0K2GHN4</accession>
<evidence type="ECO:0000313" key="7">
    <source>
        <dbReference type="EMBL" id="ALA60431.1"/>
    </source>
</evidence>
<dbReference type="Gene3D" id="3.40.50.1220">
    <property type="entry name" value="TPP-binding domain"/>
    <property type="match status" value="1"/>
</dbReference>
<name>A0A0K2GHN4_NITMO</name>
<dbReference type="InterPro" id="IPR012001">
    <property type="entry name" value="Thiamin_PyroP_enz_TPP-bd_dom"/>
</dbReference>
<dbReference type="STRING" id="42253.NITMOv2_4047"/>
<evidence type="ECO:0000256" key="2">
    <source>
        <dbReference type="ARBA" id="ARBA00023052"/>
    </source>
</evidence>
<dbReference type="NCBIfam" id="NF006378">
    <property type="entry name" value="PRK08617.1"/>
    <property type="match status" value="1"/>
</dbReference>
<dbReference type="SUPFAM" id="SSF52518">
    <property type="entry name" value="Thiamin diphosphate-binding fold (THDP-binding)"/>
    <property type="match status" value="2"/>
</dbReference>
<dbReference type="CDD" id="cd02010">
    <property type="entry name" value="TPP_ALS"/>
    <property type="match status" value="1"/>
</dbReference>
<feature type="domain" description="Thiamine pyrophosphate enzyme central" evidence="4">
    <location>
        <begin position="190"/>
        <end position="324"/>
    </location>
</feature>
<evidence type="ECO:0000259" key="5">
    <source>
        <dbReference type="Pfam" id="PF02775"/>
    </source>
</evidence>
<dbReference type="Pfam" id="PF00205">
    <property type="entry name" value="TPP_enzyme_M"/>
    <property type="match status" value="1"/>
</dbReference>
<gene>
    <name evidence="7" type="ORF">NITMOv2_4047</name>
</gene>
<reference evidence="7 8" key="1">
    <citation type="journal article" date="2015" name="Proc. Natl. Acad. Sci. U.S.A.">
        <title>Expanded metabolic versatility of ubiquitous nitrite-oxidizing bacteria from the genus Nitrospira.</title>
        <authorList>
            <person name="Koch H."/>
            <person name="Lucker S."/>
            <person name="Albertsen M."/>
            <person name="Kitzinger K."/>
            <person name="Herbold C."/>
            <person name="Spieck E."/>
            <person name="Nielsen P.H."/>
            <person name="Wagner M."/>
            <person name="Daims H."/>
        </authorList>
    </citation>
    <scope>NUCLEOTIDE SEQUENCE [LARGE SCALE GENOMIC DNA]</scope>
    <source>
        <strain evidence="7 8">NSP M-1</strain>
    </source>
</reference>
<organism evidence="7 8">
    <name type="scientific">Nitrospira moscoviensis</name>
    <dbReference type="NCBI Taxonomy" id="42253"/>
    <lineage>
        <taxon>Bacteria</taxon>
        <taxon>Pseudomonadati</taxon>
        <taxon>Nitrospirota</taxon>
        <taxon>Nitrospiria</taxon>
        <taxon>Nitrospirales</taxon>
        <taxon>Nitrospiraceae</taxon>
        <taxon>Nitrospira</taxon>
    </lineage>
</organism>
<evidence type="ECO:0000313" key="8">
    <source>
        <dbReference type="Proteomes" id="UP000069205"/>
    </source>
</evidence>
<dbReference type="InterPro" id="IPR029061">
    <property type="entry name" value="THDP-binding"/>
</dbReference>
<dbReference type="EMBL" id="CP011801">
    <property type="protein sequence ID" value="ALA60431.1"/>
    <property type="molecule type" value="Genomic_DNA"/>
</dbReference>
<dbReference type="GO" id="GO:0009097">
    <property type="term" value="P:isoleucine biosynthetic process"/>
    <property type="evidence" value="ECO:0007669"/>
    <property type="project" value="TreeGrafter"/>
</dbReference>
<dbReference type="PATRIC" id="fig|42253.5.peg.3995"/>
<protein>
    <submittedName>
        <fullName evidence="7">Thiamine pyrophosphate enzyme, central domain family</fullName>
    </submittedName>
</protein>
<dbReference type="InterPro" id="IPR012000">
    <property type="entry name" value="Thiamin_PyroP_enz_cen_dom"/>
</dbReference>
<dbReference type="PANTHER" id="PTHR18968">
    <property type="entry name" value="THIAMINE PYROPHOSPHATE ENZYMES"/>
    <property type="match status" value="1"/>
</dbReference>
<dbReference type="RefSeq" id="WP_053381292.1">
    <property type="nucleotide sequence ID" value="NZ_CP011801.1"/>
</dbReference>
<dbReference type="OrthoDB" id="4494979at2"/>
<evidence type="ECO:0000256" key="1">
    <source>
        <dbReference type="ARBA" id="ARBA00007812"/>
    </source>
</evidence>
<feature type="domain" description="Thiamine pyrophosphate enzyme TPP-binding" evidence="5">
    <location>
        <begin position="381"/>
        <end position="527"/>
    </location>
</feature>
<feature type="domain" description="Thiamine pyrophosphate enzyme N-terminal TPP-binding" evidence="6">
    <location>
        <begin position="1"/>
        <end position="113"/>
    </location>
</feature>
<dbReference type="CDD" id="cd07035">
    <property type="entry name" value="TPP_PYR_POX_like"/>
    <property type="match status" value="1"/>
</dbReference>
<dbReference type="SUPFAM" id="SSF52467">
    <property type="entry name" value="DHS-like NAD/FAD-binding domain"/>
    <property type="match status" value="1"/>
</dbReference>
<dbReference type="KEGG" id="nmv:NITMOv2_4047"/>
<dbReference type="InterPro" id="IPR000399">
    <property type="entry name" value="TPP-bd_CS"/>
</dbReference>
<dbReference type="Pfam" id="PF02776">
    <property type="entry name" value="TPP_enzyme_N"/>
    <property type="match status" value="1"/>
</dbReference>
<keyword evidence="8" id="KW-1185">Reference proteome</keyword>
<dbReference type="FunFam" id="3.40.50.970:FF:000007">
    <property type="entry name" value="Acetolactate synthase"/>
    <property type="match status" value="1"/>
</dbReference>
<dbReference type="PROSITE" id="PS00187">
    <property type="entry name" value="TPP_ENZYMES"/>
    <property type="match status" value="1"/>
</dbReference>
<dbReference type="InterPro" id="IPR011766">
    <property type="entry name" value="TPP_enzyme_TPP-bd"/>
</dbReference>
<evidence type="ECO:0000259" key="4">
    <source>
        <dbReference type="Pfam" id="PF00205"/>
    </source>
</evidence>
<dbReference type="Pfam" id="PF02775">
    <property type="entry name" value="TPP_enzyme_C"/>
    <property type="match status" value="1"/>
</dbReference>
<dbReference type="Proteomes" id="UP000069205">
    <property type="component" value="Chromosome"/>
</dbReference>
<dbReference type="GO" id="GO:0000287">
    <property type="term" value="F:magnesium ion binding"/>
    <property type="evidence" value="ECO:0007669"/>
    <property type="project" value="InterPro"/>
</dbReference>
<dbReference type="AlphaFoldDB" id="A0A0K2GHN4"/>